<dbReference type="RefSeq" id="WP_184479863.1">
    <property type="nucleotide sequence ID" value="NZ_JACHIV010000001.1"/>
</dbReference>
<evidence type="ECO:0000256" key="4">
    <source>
        <dbReference type="ARBA" id="ARBA00022692"/>
    </source>
</evidence>
<feature type="transmembrane region" description="Helical" evidence="8">
    <location>
        <begin position="325"/>
        <end position="344"/>
    </location>
</feature>
<dbReference type="InterPro" id="IPR036259">
    <property type="entry name" value="MFS_trans_sf"/>
</dbReference>
<name>A0A840NFD9_9PSEU</name>
<dbReference type="AlphaFoldDB" id="A0A840NFD9"/>
<evidence type="ECO:0000313" key="10">
    <source>
        <dbReference type="EMBL" id="MBB5070314.1"/>
    </source>
</evidence>
<keyword evidence="3" id="KW-1003">Cell membrane</keyword>
<dbReference type="EMBL" id="JACHIV010000001">
    <property type="protein sequence ID" value="MBB5070314.1"/>
    <property type="molecule type" value="Genomic_DNA"/>
</dbReference>
<evidence type="ECO:0000256" key="1">
    <source>
        <dbReference type="ARBA" id="ARBA00004651"/>
    </source>
</evidence>
<evidence type="ECO:0000256" key="5">
    <source>
        <dbReference type="ARBA" id="ARBA00022989"/>
    </source>
</evidence>
<feature type="transmembrane region" description="Helical" evidence="8">
    <location>
        <begin position="36"/>
        <end position="58"/>
    </location>
</feature>
<proteinExistence type="predicted"/>
<feature type="transmembrane region" description="Helical" evidence="8">
    <location>
        <begin position="416"/>
        <end position="437"/>
    </location>
</feature>
<dbReference type="PANTHER" id="PTHR43045:SF1">
    <property type="entry name" value="SHIKIMATE TRANSPORTER"/>
    <property type="match status" value="1"/>
</dbReference>
<comment type="caution">
    <text evidence="10">The sequence shown here is derived from an EMBL/GenBank/DDBJ whole genome shotgun (WGS) entry which is preliminary data.</text>
</comment>
<dbReference type="Pfam" id="PF07690">
    <property type="entry name" value="MFS_1"/>
    <property type="match status" value="1"/>
</dbReference>
<feature type="transmembrane region" description="Helical" evidence="8">
    <location>
        <begin position="165"/>
        <end position="188"/>
    </location>
</feature>
<keyword evidence="2" id="KW-0813">Transport</keyword>
<dbReference type="SUPFAM" id="SSF103473">
    <property type="entry name" value="MFS general substrate transporter"/>
    <property type="match status" value="1"/>
</dbReference>
<feature type="domain" description="Major facilitator superfamily (MFS) profile" evidence="9">
    <location>
        <begin position="27"/>
        <end position="445"/>
    </location>
</feature>
<dbReference type="InterPro" id="IPR020846">
    <property type="entry name" value="MFS_dom"/>
</dbReference>
<feature type="transmembrane region" description="Helical" evidence="8">
    <location>
        <begin position="386"/>
        <end position="410"/>
    </location>
</feature>
<keyword evidence="5 8" id="KW-1133">Transmembrane helix</keyword>
<keyword evidence="11" id="KW-1185">Reference proteome</keyword>
<evidence type="ECO:0000256" key="3">
    <source>
        <dbReference type="ARBA" id="ARBA00022475"/>
    </source>
</evidence>
<dbReference type="PANTHER" id="PTHR43045">
    <property type="entry name" value="SHIKIMATE TRANSPORTER"/>
    <property type="match status" value="1"/>
</dbReference>
<dbReference type="GO" id="GO:0022857">
    <property type="term" value="F:transmembrane transporter activity"/>
    <property type="evidence" value="ECO:0007669"/>
    <property type="project" value="InterPro"/>
</dbReference>
<evidence type="ECO:0000256" key="8">
    <source>
        <dbReference type="SAM" id="Phobius"/>
    </source>
</evidence>
<evidence type="ECO:0000256" key="2">
    <source>
        <dbReference type="ARBA" id="ARBA00022448"/>
    </source>
</evidence>
<dbReference type="Proteomes" id="UP000580474">
    <property type="component" value="Unassembled WGS sequence"/>
</dbReference>
<reference evidence="10 11" key="1">
    <citation type="submission" date="2020-08" db="EMBL/GenBank/DDBJ databases">
        <title>Sequencing the genomes of 1000 actinobacteria strains.</title>
        <authorList>
            <person name="Klenk H.-P."/>
        </authorList>
    </citation>
    <scope>NUCLEOTIDE SEQUENCE [LARGE SCALE GENOMIC DNA]</scope>
    <source>
        <strain evidence="10 11">DSM 45582</strain>
    </source>
</reference>
<keyword evidence="6 8" id="KW-0472">Membrane</keyword>
<feature type="transmembrane region" description="Helical" evidence="8">
    <location>
        <begin position="64"/>
        <end position="88"/>
    </location>
</feature>
<accession>A0A840NFD9</accession>
<dbReference type="PROSITE" id="PS50850">
    <property type="entry name" value="MFS"/>
    <property type="match status" value="1"/>
</dbReference>
<organism evidence="10 11">
    <name type="scientific">Saccharopolyspora gloriosae</name>
    <dbReference type="NCBI Taxonomy" id="455344"/>
    <lineage>
        <taxon>Bacteria</taxon>
        <taxon>Bacillati</taxon>
        <taxon>Actinomycetota</taxon>
        <taxon>Actinomycetes</taxon>
        <taxon>Pseudonocardiales</taxon>
        <taxon>Pseudonocardiaceae</taxon>
        <taxon>Saccharopolyspora</taxon>
    </lineage>
</organism>
<feature type="transmembrane region" description="Helical" evidence="8">
    <location>
        <begin position="127"/>
        <end position="153"/>
    </location>
</feature>
<comment type="subcellular location">
    <subcellularLocation>
        <location evidence="1">Cell membrane</location>
        <topology evidence="1">Multi-pass membrane protein</topology>
    </subcellularLocation>
</comment>
<evidence type="ECO:0000256" key="6">
    <source>
        <dbReference type="ARBA" id="ARBA00023136"/>
    </source>
</evidence>
<feature type="transmembrane region" description="Helical" evidence="8">
    <location>
        <begin position="100"/>
        <end position="121"/>
    </location>
</feature>
<feature type="transmembrane region" description="Helical" evidence="8">
    <location>
        <begin position="293"/>
        <end position="313"/>
    </location>
</feature>
<dbReference type="InterPro" id="IPR011701">
    <property type="entry name" value="MFS"/>
</dbReference>
<dbReference type="GO" id="GO:0005886">
    <property type="term" value="C:plasma membrane"/>
    <property type="evidence" value="ECO:0007669"/>
    <property type="project" value="UniProtKB-SubCell"/>
</dbReference>
<keyword evidence="4 8" id="KW-0812">Transmembrane</keyword>
<dbReference type="Gene3D" id="1.20.1250.20">
    <property type="entry name" value="MFS general substrate transporter like domains"/>
    <property type="match status" value="2"/>
</dbReference>
<feature type="transmembrane region" description="Helical" evidence="8">
    <location>
        <begin position="350"/>
        <end position="374"/>
    </location>
</feature>
<evidence type="ECO:0000313" key="11">
    <source>
        <dbReference type="Proteomes" id="UP000580474"/>
    </source>
</evidence>
<evidence type="ECO:0000259" key="9">
    <source>
        <dbReference type="PROSITE" id="PS50850"/>
    </source>
</evidence>
<sequence length="445" mass="46532">MPETAANPSRENRSPAPAGRPLSAARIAGSSLLGTLIEIFDFIIYSFMAALVFGPLFFPGASPWMGTLAALATHAVAFGMRPLGAVLFGKLGDSRGRRTALLTSMLMMGGATVAIGLLPPFAVAGFWAPVLLVACRLLQGLAVGGEWGGAVLVAVEHAEPKRKSLYGAFVQLGTVLGIGLASAVILVVNLWVSEEAFLSWAWRLPFLASALLIVLGLVLRRRLEETPAFLAELAKRESGEKAARPTVRAVFRDNGLALLAGSLMWSAPCSYLYVLMTGLVAYTKQYVPSLTAVSVQFGLLITSVILVGLTLVSAMNADRWGRERLTIGSGVILVLWAFPALWLIDSGGFGAMLLAMLVGTICYAAFNGAVPSLLSELFPVDARYTGAGLCIAFGTAIAGGLLPIGALALVGTFDGSSVPLSLTLVLCGGMTILGVVLSNKVKRHG</sequence>
<feature type="transmembrane region" description="Helical" evidence="8">
    <location>
        <begin position="200"/>
        <end position="219"/>
    </location>
</feature>
<feature type="transmembrane region" description="Helical" evidence="8">
    <location>
        <begin position="256"/>
        <end position="281"/>
    </location>
</feature>
<evidence type="ECO:0000256" key="7">
    <source>
        <dbReference type="SAM" id="MobiDB-lite"/>
    </source>
</evidence>
<gene>
    <name evidence="10" type="ORF">BJ969_003402</name>
</gene>
<protein>
    <submittedName>
        <fullName evidence="10">MFS family permease</fullName>
    </submittedName>
</protein>
<feature type="region of interest" description="Disordered" evidence="7">
    <location>
        <begin position="1"/>
        <end position="20"/>
    </location>
</feature>